<protein>
    <recommendedName>
        <fullName evidence="5">Lipoprotein</fullName>
    </recommendedName>
</protein>
<evidence type="ECO:0000313" key="3">
    <source>
        <dbReference type="EMBL" id="MFD2310339.1"/>
    </source>
</evidence>
<feature type="chain" id="PRO_5046401257" description="Lipoprotein" evidence="2">
    <location>
        <begin position="17"/>
        <end position="151"/>
    </location>
</feature>
<name>A0ABW5EB78_9GAMM</name>
<feature type="region of interest" description="Disordered" evidence="1">
    <location>
        <begin position="24"/>
        <end position="48"/>
    </location>
</feature>
<feature type="signal peptide" evidence="2">
    <location>
        <begin position="1"/>
        <end position="16"/>
    </location>
</feature>
<sequence length="151" mass="16180">MKPCFFCLLAVTLVLAGCGQRADREKVTEESSTAESQAPATEEEEPAVRAEELIWVLESRGSKQCEGGGIGRDESARKLTDSGVQVQESRCGVRTDRMYPSVCGGPTGEVLLHLIGQDSLDAALELGFDPADQVEYQHKSCSDSASGAQTR</sequence>
<dbReference type="RefSeq" id="WP_265722551.1">
    <property type="nucleotide sequence ID" value="NZ_JAPIVK010000024.1"/>
</dbReference>
<organism evidence="3 4">
    <name type="scientific">Microbulbifer halophilus</name>
    <dbReference type="NCBI Taxonomy" id="453963"/>
    <lineage>
        <taxon>Bacteria</taxon>
        <taxon>Pseudomonadati</taxon>
        <taxon>Pseudomonadota</taxon>
        <taxon>Gammaproteobacteria</taxon>
        <taxon>Cellvibrionales</taxon>
        <taxon>Microbulbiferaceae</taxon>
        <taxon>Microbulbifer</taxon>
    </lineage>
</organism>
<proteinExistence type="predicted"/>
<reference evidence="4" key="1">
    <citation type="journal article" date="2019" name="Int. J. Syst. Evol. Microbiol.">
        <title>The Global Catalogue of Microorganisms (GCM) 10K type strain sequencing project: providing services to taxonomists for standard genome sequencing and annotation.</title>
        <authorList>
            <consortium name="The Broad Institute Genomics Platform"/>
            <consortium name="The Broad Institute Genome Sequencing Center for Infectious Disease"/>
            <person name="Wu L."/>
            <person name="Ma J."/>
        </authorList>
    </citation>
    <scope>NUCLEOTIDE SEQUENCE [LARGE SCALE GENOMIC DNA]</scope>
    <source>
        <strain evidence="4">KCTC 12848</strain>
    </source>
</reference>
<comment type="caution">
    <text evidence="3">The sequence shown here is derived from an EMBL/GenBank/DDBJ whole genome shotgun (WGS) entry which is preliminary data.</text>
</comment>
<dbReference type="PROSITE" id="PS51257">
    <property type="entry name" value="PROKAR_LIPOPROTEIN"/>
    <property type="match status" value="1"/>
</dbReference>
<keyword evidence="4" id="KW-1185">Reference proteome</keyword>
<feature type="compositionally biased region" description="Low complexity" evidence="1">
    <location>
        <begin position="30"/>
        <end position="40"/>
    </location>
</feature>
<evidence type="ECO:0000256" key="1">
    <source>
        <dbReference type="SAM" id="MobiDB-lite"/>
    </source>
</evidence>
<evidence type="ECO:0000313" key="4">
    <source>
        <dbReference type="Proteomes" id="UP001597425"/>
    </source>
</evidence>
<accession>A0ABW5EB78</accession>
<evidence type="ECO:0008006" key="5">
    <source>
        <dbReference type="Google" id="ProtNLM"/>
    </source>
</evidence>
<gene>
    <name evidence="3" type="ORF">ACFSKX_07880</name>
</gene>
<keyword evidence="2" id="KW-0732">Signal</keyword>
<dbReference type="Proteomes" id="UP001597425">
    <property type="component" value="Unassembled WGS sequence"/>
</dbReference>
<evidence type="ECO:0000256" key="2">
    <source>
        <dbReference type="SAM" id="SignalP"/>
    </source>
</evidence>
<dbReference type="EMBL" id="JBHUJD010000008">
    <property type="protein sequence ID" value="MFD2310339.1"/>
    <property type="molecule type" value="Genomic_DNA"/>
</dbReference>